<accession>A0A2K3D5I4</accession>
<feature type="compositionally biased region" description="Gly residues" evidence="1">
    <location>
        <begin position="101"/>
        <end position="118"/>
    </location>
</feature>
<dbReference type="AlphaFoldDB" id="A0A2K3D5I4"/>
<evidence type="ECO:0000256" key="1">
    <source>
        <dbReference type="SAM" id="MobiDB-lite"/>
    </source>
</evidence>
<sequence>MVAVEGPPADAQAALRRVLYLPYRWMLRSKTELDLLQHLPPEEVEARAAGALELLPDAAATYAALKARPGVLLRNDFNGMLQHLMALAEALAPAFPDGSARGEGGGSSSGRGGGGGGCSDWRTRGMTIERVRDLLVLGLPDEPVHLLRQRVEALIVTLRKMGAKEPKQLAAEIIMNRPAVLGLSSKMLTCRLLELHRCFADWPVGSAMRAARYSPTPEAGVWLTRCLKSDGGEKLLLRLQYAAHLRNLAASGVSFLWDPKKLTTEHDDSSCALGYALVHLGFDPTEEPHLAPTPLWDTLRFQQWEGGRKTLLARMQAAEVKRLVACGPGPHSKA</sequence>
<dbReference type="Gramene" id="PNW75788">
    <property type="protein sequence ID" value="PNW75788"/>
    <property type="gene ID" value="CHLRE_12g560500v5"/>
</dbReference>
<dbReference type="OrthoDB" id="559599at2759"/>
<dbReference type="PaxDb" id="3055-EDO96595"/>
<organism evidence="2 3">
    <name type="scientific">Chlamydomonas reinhardtii</name>
    <name type="common">Chlamydomonas smithii</name>
    <dbReference type="NCBI Taxonomy" id="3055"/>
    <lineage>
        <taxon>Eukaryota</taxon>
        <taxon>Viridiplantae</taxon>
        <taxon>Chlorophyta</taxon>
        <taxon>core chlorophytes</taxon>
        <taxon>Chlorophyceae</taxon>
        <taxon>CS clade</taxon>
        <taxon>Chlamydomonadales</taxon>
        <taxon>Chlamydomonadaceae</taxon>
        <taxon>Chlamydomonas</taxon>
    </lineage>
</organism>
<dbReference type="ExpressionAtlas" id="A0A2K3D5I4">
    <property type="expression patterns" value="baseline"/>
</dbReference>
<feature type="region of interest" description="Disordered" evidence="1">
    <location>
        <begin position="98"/>
        <end position="119"/>
    </location>
</feature>
<evidence type="ECO:0000313" key="3">
    <source>
        <dbReference type="Proteomes" id="UP000006906"/>
    </source>
</evidence>
<dbReference type="InParanoid" id="A0A2K3D5I4"/>
<dbReference type="EMBL" id="CM008973">
    <property type="protein sequence ID" value="PNW75788.1"/>
    <property type="molecule type" value="Genomic_DNA"/>
</dbReference>
<dbReference type="KEGG" id="cre:CHLRE_12g560500v5"/>
<gene>
    <name evidence="2" type="ORF">CHLRE_12g560500v5</name>
</gene>
<reference evidence="2 3" key="1">
    <citation type="journal article" date="2007" name="Science">
        <title>The Chlamydomonas genome reveals the evolution of key animal and plant functions.</title>
        <authorList>
            <person name="Merchant S.S."/>
            <person name="Prochnik S.E."/>
            <person name="Vallon O."/>
            <person name="Harris E.H."/>
            <person name="Karpowicz S.J."/>
            <person name="Witman G.B."/>
            <person name="Terry A."/>
            <person name="Salamov A."/>
            <person name="Fritz-Laylin L.K."/>
            <person name="Marechal-Drouard L."/>
            <person name="Marshall W.F."/>
            <person name="Qu L.H."/>
            <person name="Nelson D.R."/>
            <person name="Sanderfoot A.A."/>
            <person name="Spalding M.H."/>
            <person name="Kapitonov V.V."/>
            <person name="Ren Q."/>
            <person name="Ferris P."/>
            <person name="Lindquist E."/>
            <person name="Shapiro H."/>
            <person name="Lucas S.M."/>
            <person name="Grimwood J."/>
            <person name="Schmutz J."/>
            <person name="Cardol P."/>
            <person name="Cerutti H."/>
            <person name="Chanfreau G."/>
            <person name="Chen C.L."/>
            <person name="Cognat V."/>
            <person name="Croft M.T."/>
            <person name="Dent R."/>
            <person name="Dutcher S."/>
            <person name="Fernandez E."/>
            <person name="Fukuzawa H."/>
            <person name="Gonzalez-Ballester D."/>
            <person name="Gonzalez-Halphen D."/>
            <person name="Hallmann A."/>
            <person name="Hanikenne M."/>
            <person name="Hippler M."/>
            <person name="Inwood W."/>
            <person name="Jabbari K."/>
            <person name="Kalanon M."/>
            <person name="Kuras R."/>
            <person name="Lefebvre P.A."/>
            <person name="Lemaire S.D."/>
            <person name="Lobanov A.V."/>
            <person name="Lohr M."/>
            <person name="Manuell A."/>
            <person name="Meier I."/>
            <person name="Mets L."/>
            <person name="Mittag M."/>
            <person name="Mittelmeier T."/>
            <person name="Moroney J.V."/>
            <person name="Moseley J."/>
            <person name="Napoli C."/>
            <person name="Nedelcu A.M."/>
            <person name="Niyogi K."/>
            <person name="Novoselov S.V."/>
            <person name="Paulsen I.T."/>
            <person name="Pazour G."/>
            <person name="Purton S."/>
            <person name="Ral J.P."/>
            <person name="Riano-Pachon D.M."/>
            <person name="Riekhof W."/>
            <person name="Rymarquis L."/>
            <person name="Schroda M."/>
            <person name="Stern D."/>
            <person name="Umen J."/>
            <person name="Willows R."/>
            <person name="Wilson N."/>
            <person name="Zimmer S.L."/>
            <person name="Allmer J."/>
            <person name="Balk J."/>
            <person name="Bisova K."/>
            <person name="Chen C.J."/>
            <person name="Elias M."/>
            <person name="Gendler K."/>
            <person name="Hauser C."/>
            <person name="Lamb M.R."/>
            <person name="Ledford H."/>
            <person name="Long J.C."/>
            <person name="Minagawa J."/>
            <person name="Page M.D."/>
            <person name="Pan J."/>
            <person name="Pootakham W."/>
            <person name="Roje S."/>
            <person name="Rose A."/>
            <person name="Stahlberg E."/>
            <person name="Terauchi A.M."/>
            <person name="Yang P."/>
            <person name="Ball S."/>
            <person name="Bowler C."/>
            <person name="Dieckmann C.L."/>
            <person name="Gladyshev V.N."/>
            <person name="Green P."/>
            <person name="Jorgensen R."/>
            <person name="Mayfield S."/>
            <person name="Mueller-Roeber B."/>
            <person name="Rajamani S."/>
            <person name="Sayre R.T."/>
            <person name="Brokstein P."/>
            <person name="Dubchak I."/>
            <person name="Goodstein D."/>
            <person name="Hornick L."/>
            <person name="Huang Y.W."/>
            <person name="Jhaveri J."/>
            <person name="Luo Y."/>
            <person name="Martinez D."/>
            <person name="Ngau W.C."/>
            <person name="Otillar B."/>
            <person name="Poliakov A."/>
            <person name="Porter A."/>
            <person name="Szajkowski L."/>
            <person name="Werner G."/>
            <person name="Zhou K."/>
            <person name="Grigoriev I.V."/>
            <person name="Rokhsar D.S."/>
            <person name="Grossman A.R."/>
        </authorList>
    </citation>
    <scope>NUCLEOTIDE SEQUENCE [LARGE SCALE GENOMIC DNA]</scope>
    <source>
        <strain evidence="3">CC-503</strain>
    </source>
</reference>
<name>A0A2K3D5I4_CHLRE</name>
<dbReference type="RefSeq" id="XP_001703130.2">
    <property type="nucleotide sequence ID" value="XM_001703078.2"/>
</dbReference>
<dbReference type="Proteomes" id="UP000006906">
    <property type="component" value="Chromosome 12"/>
</dbReference>
<proteinExistence type="predicted"/>
<evidence type="ECO:0000313" key="2">
    <source>
        <dbReference type="EMBL" id="PNW75788.1"/>
    </source>
</evidence>
<protein>
    <submittedName>
        <fullName evidence="2">Uncharacterized protein</fullName>
    </submittedName>
</protein>
<dbReference type="GeneID" id="5728670"/>
<keyword evidence="3" id="KW-1185">Reference proteome</keyword>